<dbReference type="PATRIC" id="fig|1562462.4.peg.183"/>
<organism evidence="4 6">
    <name type="scientific">Lawsonella clevelandensis</name>
    <dbReference type="NCBI Taxonomy" id="1528099"/>
    <lineage>
        <taxon>Bacteria</taxon>
        <taxon>Bacillati</taxon>
        <taxon>Actinomycetota</taxon>
        <taxon>Actinomycetes</taxon>
        <taxon>Mycobacteriales</taxon>
        <taxon>Lawsonellaceae</taxon>
        <taxon>Lawsonella</taxon>
    </lineage>
</organism>
<dbReference type="Pfam" id="PF04012">
    <property type="entry name" value="PspA_IM30"/>
    <property type="match status" value="1"/>
</dbReference>
<feature type="compositionally biased region" description="Low complexity" evidence="3">
    <location>
        <begin position="243"/>
        <end position="253"/>
    </location>
</feature>
<dbReference type="RefSeq" id="WP_053961410.1">
    <property type="nucleotide sequence ID" value="NZ_CAJPTR010000009.1"/>
</dbReference>
<dbReference type="KEGG" id="cbq:AL705_00900"/>
<dbReference type="EMBL" id="LR584267">
    <property type="protein sequence ID" value="VHN99752.1"/>
    <property type="molecule type" value="Genomic_DNA"/>
</dbReference>
<feature type="coiled-coil region" evidence="2">
    <location>
        <begin position="27"/>
        <end position="89"/>
    </location>
</feature>
<dbReference type="AlphaFoldDB" id="A0A0M4LXV4"/>
<reference evidence="4" key="2">
    <citation type="journal article" date="2016" name="Int. J. Syst. Evol. Microbiol.">
        <title>Lawsonella clevelandensis gen. nov., sp. nov., a new member of the suborder Corynebacterineae isolated from human abscesses.</title>
        <authorList>
            <person name="Bell M.E."/>
            <person name="Bernard K.A."/>
            <person name="Harrington S.M."/>
            <person name="Patel N.B."/>
            <person name="Tucker T.A."/>
            <person name="Metcalfe M.G."/>
            <person name="McQuiston J.R."/>
        </authorList>
    </citation>
    <scope>NUCLEOTIDE SEQUENCE</scope>
    <source>
        <strain evidence="4">X1698</strain>
    </source>
</reference>
<evidence type="ECO:0000256" key="2">
    <source>
        <dbReference type="SAM" id="Coils"/>
    </source>
</evidence>
<evidence type="ECO:0000313" key="4">
    <source>
        <dbReference type="EMBL" id="ALE18515.1"/>
    </source>
</evidence>
<reference evidence="5 7" key="3">
    <citation type="submission" date="2019-04" db="EMBL/GenBank/DDBJ databases">
        <authorList>
            <person name="Seth-Smith MB H."/>
            <person name="Seth-Smith H."/>
        </authorList>
    </citation>
    <scope>NUCLEOTIDE SEQUENCE [LARGE SCALE GENOMIC DNA]</scope>
    <source>
        <strain evidence="5">USB-603019</strain>
    </source>
</reference>
<dbReference type="Proteomes" id="UP000324288">
    <property type="component" value="Chromosome"/>
</dbReference>
<sequence length="282" mass="30984">MANPFVKAWKYLMAKLDLTVEENADPKVQIEQAIAEAKRQHQELSQQAAAVVGNQRQLEMKMNRQLADVEKIKNNVRQALLMAEDARKKGDNDKAAEYENAANAFSAQLVTAETAVTDLKSLYSQSSGASDAARAAVERNARVLQQQLAERTKLLNQLDQAKMQEKVVQTMRQLNAFEADNVVPNLEQVREKIESRYAQAMGQTELANGGMANRLMEIEANSSEMITNNRLEEIRVQMMAAGELPGGEAPAPEQLTAAPGETAAPVEAETLPAEPIDNQPAQ</sequence>
<accession>A0A0M4LXV4</accession>
<evidence type="ECO:0000256" key="3">
    <source>
        <dbReference type="SAM" id="MobiDB-lite"/>
    </source>
</evidence>
<dbReference type="EMBL" id="CP012390">
    <property type="protein sequence ID" value="ALE18515.1"/>
    <property type="molecule type" value="Genomic_DNA"/>
</dbReference>
<dbReference type="OrthoDB" id="3542619at2"/>
<reference evidence="4 6" key="1">
    <citation type="journal article" date="2015" name="Genome Announc.">
        <title>Complete Genome Sequences for Two Strains of a Novel Fastidious, Partially Acid-Fast, Gram-Positive Corynebacterineae Bacterium, Derived from Human Clinical Samples.</title>
        <authorList>
            <person name="Nicholson A.C."/>
            <person name="Bell M."/>
            <person name="Humrighouse B.W."/>
            <person name="McQuiston J.R."/>
        </authorList>
    </citation>
    <scope>NUCLEOTIDE SEQUENCE [LARGE SCALE GENOMIC DNA]</scope>
    <source>
        <strain evidence="4 6">X1698</strain>
    </source>
</reference>
<feature type="region of interest" description="Disordered" evidence="3">
    <location>
        <begin position="243"/>
        <end position="282"/>
    </location>
</feature>
<comment type="similarity">
    <text evidence="1">Belongs to the PspA/Vipp/IM30 family.</text>
</comment>
<proteinExistence type="inferred from homology"/>
<protein>
    <submittedName>
        <fullName evidence="5">35 kDa protein</fullName>
    </submittedName>
</protein>
<dbReference type="InterPro" id="IPR007157">
    <property type="entry name" value="PspA_VIPP1"/>
</dbReference>
<evidence type="ECO:0000256" key="1">
    <source>
        <dbReference type="ARBA" id="ARBA00043985"/>
    </source>
</evidence>
<evidence type="ECO:0000313" key="5">
    <source>
        <dbReference type="EMBL" id="VHN99752.1"/>
    </source>
</evidence>
<dbReference type="Proteomes" id="UP000068137">
    <property type="component" value="Chromosome"/>
</dbReference>
<dbReference type="STRING" id="1528099.AL705_00900"/>
<keyword evidence="2" id="KW-0175">Coiled coil</keyword>
<evidence type="ECO:0000313" key="6">
    <source>
        <dbReference type="Proteomes" id="UP000068137"/>
    </source>
</evidence>
<gene>
    <name evidence="4" type="ORF">AL705_00900</name>
    <name evidence="5" type="ORF">LC603019_00187</name>
</gene>
<name>A0A0M4LXV4_9ACTN</name>
<keyword evidence="7" id="KW-1185">Reference proteome</keyword>
<evidence type="ECO:0000313" key="7">
    <source>
        <dbReference type="Proteomes" id="UP000324288"/>
    </source>
</evidence>